<protein>
    <recommendedName>
        <fullName evidence="1">NAD(P)-binding domain-containing protein</fullName>
    </recommendedName>
</protein>
<evidence type="ECO:0000313" key="3">
    <source>
        <dbReference type="Proteomes" id="UP001152049"/>
    </source>
</evidence>
<sequence>MPSSTPKIIIFGAAGAVGRAAALEAESRGAQVTLAMRDIDKPIPELIPEVEKQRNFKRIQADLSDPTSIQRAVSDSQATAAFTYILPSAQDGLLATFEAMKDAGITYVVLLSSYTIYQFGDAKSALEGSNAISALHAKAELALAKSGLPYTALRPMYFASNIKTLEDWEIIRNGSLEVGYPDAAFDYVAPEDVGTIAGARLVEPPPSSGVHEVPICGPELVVQRDAWGIVSKTLGISFKIEELDVEGLRGKFAKKGWPQPLVEANVVYVVNVARDPLYIYPTELYQEGSTSHKRYTGKEPTKFSTWVERHKDELLSGEGRVIG</sequence>
<dbReference type="AlphaFoldDB" id="A0A9W8VA27"/>
<dbReference type="PANTHER" id="PTHR43162">
    <property type="match status" value="1"/>
</dbReference>
<dbReference type="SUPFAM" id="SSF51735">
    <property type="entry name" value="NAD(P)-binding Rossmann-fold domains"/>
    <property type="match status" value="1"/>
</dbReference>
<dbReference type="OrthoDB" id="419598at2759"/>
<dbReference type="InterPro" id="IPR036291">
    <property type="entry name" value="NAD(P)-bd_dom_sf"/>
</dbReference>
<dbReference type="Gene3D" id="3.40.50.720">
    <property type="entry name" value="NAD(P)-binding Rossmann-like Domain"/>
    <property type="match status" value="1"/>
</dbReference>
<organism evidence="2 3">
    <name type="scientific">Fusarium torreyae</name>
    <dbReference type="NCBI Taxonomy" id="1237075"/>
    <lineage>
        <taxon>Eukaryota</taxon>
        <taxon>Fungi</taxon>
        <taxon>Dikarya</taxon>
        <taxon>Ascomycota</taxon>
        <taxon>Pezizomycotina</taxon>
        <taxon>Sordariomycetes</taxon>
        <taxon>Hypocreomycetidae</taxon>
        <taxon>Hypocreales</taxon>
        <taxon>Nectriaceae</taxon>
        <taxon>Fusarium</taxon>
    </lineage>
</organism>
<name>A0A9W8VA27_9HYPO</name>
<proteinExistence type="predicted"/>
<comment type="caution">
    <text evidence="2">The sequence shown here is derived from an EMBL/GenBank/DDBJ whole genome shotgun (WGS) entry which is preliminary data.</text>
</comment>
<dbReference type="InterPro" id="IPR051604">
    <property type="entry name" value="Ergot_Alk_Oxidoreductase"/>
</dbReference>
<keyword evidence="3" id="KW-1185">Reference proteome</keyword>
<dbReference type="Pfam" id="PF13460">
    <property type="entry name" value="NAD_binding_10"/>
    <property type="match status" value="1"/>
</dbReference>
<evidence type="ECO:0000313" key="2">
    <source>
        <dbReference type="EMBL" id="KAJ4245984.1"/>
    </source>
</evidence>
<dbReference type="PANTHER" id="PTHR43162:SF1">
    <property type="entry name" value="PRESTALK A DIFFERENTIATION PROTEIN A"/>
    <property type="match status" value="1"/>
</dbReference>
<feature type="domain" description="NAD(P)-binding" evidence="1">
    <location>
        <begin position="12"/>
        <end position="162"/>
    </location>
</feature>
<dbReference type="Proteomes" id="UP001152049">
    <property type="component" value="Unassembled WGS sequence"/>
</dbReference>
<reference evidence="2" key="1">
    <citation type="submission" date="2022-09" db="EMBL/GenBank/DDBJ databases">
        <title>Fusarium specimens isolated from Avocado Roots.</title>
        <authorList>
            <person name="Stajich J."/>
            <person name="Roper C."/>
            <person name="Heimlech-Rivalta G."/>
        </authorList>
    </citation>
    <scope>NUCLEOTIDE SEQUENCE</scope>
    <source>
        <strain evidence="2">CF00136</strain>
    </source>
</reference>
<accession>A0A9W8VA27</accession>
<dbReference type="EMBL" id="JAOQAZ010000044">
    <property type="protein sequence ID" value="KAJ4245984.1"/>
    <property type="molecule type" value="Genomic_DNA"/>
</dbReference>
<evidence type="ECO:0000259" key="1">
    <source>
        <dbReference type="Pfam" id="PF13460"/>
    </source>
</evidence>
<gene>
    <name evidence="2" type="ORF">NW762_013728</name>
</gene>
<dbReference type="InterPro" id="IPR016040">
    <property type="entry name" value="NAD(P)-bd_dom"/>
</dbReference>